<evidence type="ECO:0000256" key="1">
    <source>
        <dbReference type="ARBA" id="ARBA00004651"/>
    </source>
</evidence>
<name>A0A6P1XYK6_9SPIR</name>
<dbReference type="GO" id="GO:0055085">
    <property type="term" value="P:transmembrane transport"/>
    <property type="evidence" value="ECO:0007669"/>
    <property type="project" value="InterPro"/>
</dbReference>
<dbReference type="PANTHER" id="PTHR43163">
    <property type="entry name" value="DIPEPTIDE TRANSPORT SYSTEM PERMEASE PROTEIN DPPB-RELATED"/>
    <property type="match status" value="1"/>
</dbReference>
<dbReference type="InterPro" id="IPR000515">
    <property type="entry name" value="MetI-like"/>
</dbReference>
<evidence type="ECO:0000256" key="7">
    <source>
        <dbReference type="RuleBase" id="RU363032"/>
    </source>
</evidence>
<feature type="transmembrane region" description="Helical" evidence="7">
    <location>
        <begin position="108"/>
        <end position="129"/>
    </location>
</feature>
<comment type="subcellular location">
    <subcellularLocation>
        <location evidence="1 7">Cell membrane</location>
        <topology evidence="1 7">Multi-pass membrane protein</topology>
    </subcellularLocation>
</comment>
<keyword evidence="3" id="KW-1003">Cell membrane</keyword>
<dbReference type="PANTHER" id="PTHR43163:SF6">
    <property type="entry name" value="DIPEPTIDE TRANSPORT SYSTEM PERMEASE PROTEIN DPPB-RELATED"/>
    <property type="match status" value="1"/>
</dbReference>
<feature type="transmembrane region" description="Helical" evidence="7">
    <location>
        <begin position="280"/>
        <end position="306"/>
    </location>
</feature>
<dbReference type="SUPFAM" id="SSF161098">
    <property type="entry name" value="MetI-like"/>
    <property type="match status" value="1"/>
</dbReference>
<gene>
    <name evidence="9" type="ORF">GWP43_02720</name>
</gene>
<dbReference type="Gene3D" id="1.10.3720.10">
    <property type="entry name" value="MetI-like"/>
    <property type="match status" value="1"/>
</dbReference>
<feature type="transmembrane region" description="Helical" evidence="7">
    <location>
        <begin position="180"/>
        <end position="201"/>
    </location>
</feature>
<evidence type="ECO:0000256" key="2">
    <source>
        <dbReference type="ARBA" id="ARBA00022448"/>
    </source>
</evidence>
<organism evidence="9 10">
    <name type="scientific">Treponema vincentii</name>
    <dbReference type="NCBI Taxonomy" id="69710"/>
    <lineage>
        <taxon>Bacteria</taxon>
        <taxon>Pseudomonadati</taxon>
        <taxon>Spirochaetota</taxon>
        <taxon>Spirochaetia</taxon>
        <taxon>Spirochaetales</taxon>
        <taxon>Treponemataceae</taxon>
        <taxon>Treponema</taxon>
    </lineage>
</organism>
<evidence type="ECO:0000313" key="10">
    <source>
        <dbReference type="Proteomes" id="UP000464374"/>
    </source>
</evidence>
<evidence type="ECO:0000256" key="4">
    <source>
        <dbReference type="ARBA" id="ARBA00022692"/>
    </source>
</evidence>
<sequence length="314" mass="34722">MSPLHVFIRKLIMIIPTVLLLSFLSFSVIYFAPGSAEKLLLNAKNARGFINDKTVDVYGKKLGLNKPFSRLYAHWLCSLLKGDLGTSYLTNKPVSGIFIKRFSVTFKLALLSLLIYSALGIPIGVLASVKENILCRFFLQRWRIICMSIPSFWIAVILVWFIANYIPVIPTIGYHGIKSLIVPAFLLGVMSFSNLTCVIQSKTQAVLSKSFIILAGALGIPQKIIFIRHVLKNIAAPAIAVACIDFSGFIGGAILIENIFSIPGLGLMLAEALNVKDYPVIAGTLFLLGLFINLLNFFAEMVYLIIDRRGIYEN</sequence>
<evidence type="ECO:0000256" key="3">
    <source>
        <dbReference type="ARBA" id="ARBA00022475"/>
    </source>
</evidence>
<keyword evidence="5 7" id="KW-1133">Transmembrane helix</keyword>
<dbReference type="GO" id="GO:0005886">
    <property type="term" value="C:plasma membrane"/>
    <property type="evidence" value="ECO:0007669"/>
    <property type="project" value="UniProtKB-SubCell"/>
</dbReference>
<protein>
    <submittedName>
        <fullName evidence="9">ABC transporter permease</fullName>
    </submittedName>
</protein>
<keyword evidence="4 7" id="KW-0812">Transmembrane</keyword>
<dbReference type="RefSeq" id="WP_162662508.1">
    <property type="nucleotide sequence ID" value="NZ_CP048020.1"/>
</dbReference>
<dbReference type="CDD" id="cd06261">
    <property type="entry name" value="TM_PBP2"/>
    <property type="match status" value="1"/>
</dbReference>
<evidence type="ECO:0000313" key="9">
    <source>
        <dbReference type="EMBL" id="QHX42537.1"/>
    </source>
</evidence>
<evidence type="ECO:0000256" key="5">
    <source>
        <dbReference type="ARBA" id="ARBA00022989"/>
    </source>
</evidence>
<dbReference type="InterPro" id="IPR035906">
    <property type="entry name" value="MetI-like_sf"/>
</dbReference>
<keyword evidence="2 7" id="KW-0813">Transport</keyword>
<feature type="transmembrane region" description="Helical" evidence="7">
    <location>
        <begin position="12"/>
        <end position="32"/>
    </location>
</feature>
<feature type="transmembrane region" description="Helical" evidence="7">
    <location>
        <begin position="149"/>
        <end position="168"/>
    </location>
</feature>
<dbReference type="AlphaFoldDB" id="A0A6P1XYK6"/>
<dbReference type="EMBL" id="CP048020">
    <property type="protein sequence ID" value="QHX42537.1"/>
    <property type="molecule type" value="Genomic_DNA"/>
</dbReference>
<comment type="similarity">
    <text evidence="7">Belongs to the binding-protein-dependent transport system permease family.</text>
</comment>
<keyword evidence="6 7" id="KW-0472">Membrane</keyword>
<accession>A0A6P1XYK6</accession>
<dbReference type="Pfam" id="PF00528">
    <property type="entry name" value="BPD_transp_1"/>
    <property type="match status" value="1"/>
</dbReference>
<evidence type="ECO:0000256" key="6">
    <source>
        <dbReference type="ARBA" id="ARBA00023136"/>
    </source>
</evidence>
<proteinExistence type="inferred from homology"/>
<dbReference type="PROSITE" id="PS50928">
    <property type="entry name" value="ABC_TM1"/>
    <property type="match status" value="1"/>
</dbReference>
<dbReference type="KEGG" id="trz:GWP43_02720"/>
<reference evidence="9 10" key="1">
    <citation type="submission" date="2020-01" db="EMBL/GenBank/DDBJ databases">
        <title>Complete genome sequence of a human oral phylogroup 1 Treponema sp. strain ATCC 700766, originally isolated from periodontitis dental plaque.</title>
        <authorList>
            <person name="Chan Y."/>
            <person name="Huo Y.-B."/>
            <person name="Yu X.-L."/>
            <person name="Zeng H."/>
            <person name="Leung W.-K."/>
            <person name="Watt R.M."/>
        </authorList>
    </citation>
    <scope>NUCLEOTIDE SEQUENCE [LARGE SCALE GENOMIC DNA]</scope>
    <source>
        <strain evidence="9 10">OMZ 804</strain>
    </source>
</reference>
<feature type="domain" description="ABC transmembrane type-1" evidence="8">
    <location>
        <begin position="102"/>
        <end position="299"/>
    </location>
</feature>
<dbReference type="Proteomes" id="UP000464374">
    <property type="component" value="Chromosome"/>
</dbReference>
<evidence type="ECO:0000259" key="8">
    <source>
        <dbReference type="PROSITE" id="PS50928"/>
    </source>
</evidence>
<feature type="transmembrane region" description="Helical" evidence="7">
    <location>
        <begin position="238"/>
        <end position="260"/>
    </location>
</feature>